<evidence type="ECO:0000313" key="3">
    <source>
        <dbReference type="Proteomes" id="UP000318733"/>
    </source>
</evidence>
<evidence type="ECO:0000313" key="2">
    <source>
        <dbReference type="EMBL" id="TSJ39261.1"/>
    </source>
</evidence>
<reference evidence="2 3" key="1">
    <citation type="submission" date="2019-07" db="EMBL/GenBank/DDBJ databases">
        <authorList>
            <person name="Huq M.A."/>
        </authorList>
    </citation>
    <scope>NUCLEOTIDE SEQUENCE [LARGE SCALE GENOMIC DNA]</scope>
    <source>
        <strain evidence="2 3">MAH-19</strain>
    </source>
</reference>
<proteinExistence type="predicted"/>
<dbReference type="Proteomes" id="UP000318733">
    <property type="component" value="Unassembled WGS sequence"/>
</dbReference>
<dbReference type="EMBL" id="VLPK01000003">
    <property type="protein sequence ID" value="TSJ39261.1"/>
    <property type="molecule type" value="Genomic_DNA"/>
</dbReference>
<dbReference type="SUPFAM" id="SSF159894">
    <property type="entry name" value="YgaC/TfoX-N like"/>
    <property type="match status" value="1"/>
</dbReference>
<evidence type="ECO:0000259" key="1">
    <source>
        <dbReference type="Pfam" id="PF04993"/>
    </source>
</evidence>
<accession>A0A556MH61</accession>
<gene>
    <name evidence="2" type="ORF">FO440_16015</name>
</gene>
<protein>
    <submittedName>
        <fullName evidence="2">TfoX/Sxy family protein</fullName>
    </submittedName>
</protein>
<dbReference type="AlphaFoldDB" id="A0A556MH61"/>
<dbReference type="InterPro" id="IPR007076">
    <property type="entry name" value="TfoX_N"/>
</dbReference>
<feature type="domain" description="TfoX N-terminal" evidence="1">
    <location>
        <begin position="20"/>
        <end position="102"/>
    </location>
</feature>
<comment type="caution">
    <text evidence="2">The sequence shown here is derived from an EMBL/GenBank/DDBJ whole genome shotgun (WGS) entry which is preliminary data.</text>
</comment>
<dbReference type="OrthoDB" id="214902at2"/>
<name>A0A556MH61_9SPHI</name>
<organism evidence="2 3">
    <name type="scientific">Mucilaginibacter corticis</name>
    <dbReference type="NCBI Taxonomy" id="2597670"/>
    <lineage>
        <taxon>Bacteria</taxon>
        <taxon>Pseudomonadati</taxon>
        <taxon>Bacteroidota</taxon>
        <taxon>Sphingobacteriia</taxon>
        <taxon>Sphingobacteriales</taxon>
        <taxon>Sphingobacteriaceae</taxon>
        <taxon>Mucilaginibacter</taxon>
    </lineage>
</organism>
<dbReference type="RefSeq" id="WP_144249299.1">
    <property type="nucleotide sequence ID" value="NZ_VLPK01000003.1"/>
</dbReference>
<dbReference type="Pfam" id="PF04993">
    <property type="entry name" value="TfoX_N"/>
    <property type="match status" value="1"/>
</dbReference>
<keyword evidence="3" id="KW-1185">Reference proteome</keyword>
<sequence length="112" mass="12724">MAYDEQLADKIREALAAHNITDVEEKKMFRGLCFMVNGKMCVCASQNEMLCRIGPEYVDALELNGVRGMIRNGKTLKDFVFVSNEAMKTKKEFDSWISKALSFNKFAKASKK</sequence>
<dbReference type="Gene3D" id="3.30.1460.30">
    <property type="entry name" value="YgaC/TfoX-N like chaperone"/>
    <property type="match status" value="1"/>
</dbReference>